<protein>
    <submittedName>
        <fullName evidence="10">Glycyl-radical enzyme activating protein</fullName>
    </submittedName>
</protein>
<dbReference type="Pfam" id="PF04055">
    <property type="entry name" value="Radical_SAM"/>
    <property type="match status" value="1"/>
</dbReference>
<dbReference type="PANTHER" id="PTHR30352">
    <property type="entry name" value="PYRUVATE FORMATE-LYASE-ACTIVATING ENZYME"/>
    <property type="match status" value="1"/>
</dbReference>
<dbReference type="InterPro" id="IPR007197">
    <property type="entry name" value="rSAM"/>
</dbReference>
<dbReference type="Proteomes" id="UP000806542">
    <property type="component" value="Unassembled WGS sequence"/>
</dbReference>
<dbReference type="PANTHER" id="PTHR30352:SF4">
    <property type="entry name" value="PYRUVATE FORMATE-LYASE 2-ACTIVATING ENZYME"/>
    <property type="match status" value="1"/>
</dbReference>
<accession>A0A9D5LZW7</accession>
<dbReference type="GO" id="GO:0051539">
    <property type="term" value="F:4 iron, 4 sulfur cluster binding"/>
    <property type="evidence" value="ECO:0007669"/>
    <property type="project" value="UniProtKB-KW"/>
</dbReference>
<evidence type="ECO:0000313" key="11">
    <source>
        <dbReference type="Proteomes" id="UP000806542"/>
    </source>
</evidence>
<evidence type="ECO:0000256" key="4">
    <source>
        <dbReference type="ARBA" id="ARBA00022691"/>
    </source>
</evidence>
<comment type="cofactor">
    <cofactor evidence="1">
        <name>[4Fe-4S] cluster</name>
        <dbReference type="ChEBI" id="CHEBI:49883"/>
    </cofactor>
</comment>
<reference evidence="10" key="1">
    <citation type="submission" date="2020-10" db="EMBL/GenBank/DDBJ databases">
        <title>ChiBAC.</title>
        <authorList>
            <person name="Zenner C."/>
            <person name="Hitch T.C.A."/>
            <person name="Clavel T."/>
        </authorList>
    </citation>
    <scope>NUCLEOTIDE SEQUENCE</scope>
    <source>
        <strain evidence="10">DSM 107454</strain>
    </source>
</reference>
<dbReference type="RefSeq" id="WP_226392154.1">
    <property type="nucleotide sequence ID" value="NZ_JADCKB010000006.1"/>
</dbReference>
<dbReference type="InterPro" id="IPR058240">
    <property type="entry name" value="rSAM_sf"/>
</dbReference>
<dbReference type="GO" id="GO:0016491">
    <property type="term" value="F:oxidoreductase activity"/>
    <property type="evidence" value="ECO:0007669"/>
    <property type="project" value="UniProtKB-KW"/>
</dbReference>
<keyword evidence="8" id="KW-0411">Iron-sulfur</keyword>
<dbReference type="AlphaFoldDB" id="A0A9D5LZW7"/>
<dbReference type="GO" id="GO:0046872">
    <property type="term" value="F:metal ion binding"/>
    <property type="evidence" value="ECO:0007669"/>
    <property type="project" value="UniProtKB-KW"/>
</dbReference>
<dbReference type="InterPro" id="IPR013785">
    <property type="entry name" value="Aldolase_TIM"/>
</dbReference>
<keyword evidence="5" id="KW-0479">Metal-binding</keyword>
<evidence type="ECO:0000256" key="6">
    <source>
        <dbReference type="ARBA" id="ARBA00023002"/>
    </source>
</evidence>
<dbReference type="SFLD" id="SFLDS00029">
    <property type="entry name" value="Radical_SAM"/>
    <property type="match status" value="1"/>
</dbReference>
<comment type="caution">
    <text evidence="10">The sequence shown here is derived from an EMBL/GenBank/DDBJ whole genome shotgun (WGS) entry which is preliminary data.</text>
</comment>
<dbReference type="PIRSF" id="PIRSF000371">
    <property type="entry name" value="PFL_act_enz"/>
    <property type="match status" value="1"/>
</dbReference>
<dbReference type="NCBIfam" id="TIGR02494">
    <property type="entry name" value="PFLE_PFLC"/>
    <property type="match status" value="1"/>
</dbReference>
<keyword evidence="6" id="KW-0560">Oxidoreductase</keyword>
<dbReference type="SFLD" id="SFLDG01118">
    <property type="entry name" value="activating_enzymes__group_2"/>
    <property type="match status" value="1"/>
</dbReference>
<dbReference type="PROSITE" id="PS01087">
    <property type="entry name" value="RADICAL_ACTIVATING"/>
    <property type="match status" value="1"/>
</dbReference>
<evidence type="ECO:0000256" key="8">
    <source>
        <dbReference type="ARBA" id="ARBA00023014"/>
    </source>
</evidence>
<keyword evidence="3" id="KW-0004">4Fe-4S</keyword>
<dbReference type="PROSITE" id="PS51918">
    <property type="entry name" value="RADICAL_SAM"/>
    <property type="match status" value="1"/>
</dbReference>
<evidence type="ECO:0000256" key="1">
    <source>
        <dbReference type="ARBA" id="ARBA00001966"/>
    </source>
</evidence>
<evidence type="ECO:0000259" key="9">
    <source>
        <dbReference type="PROSITE" id="PS51918"/>
    </source>
</evidence>
<evidence type="ECO:0000313" key="10">
    <source>
        <dbReference type="EMBL" id="MBE5039591.1"/>
    </source>
</evidence>
<organism evidence="10 11">
    <name type="scientific">Ructibacterium gallinarum</name>
    <dbReference type="NCBI Taxonomy" id="2779355"/>
    <lineage>
        <taxon>Bacteria</taxon>
        <taxon>Bacillati</taxon>
        <taxon>Bacillota</taxon>
        <taxon>Clostridia</taxon>
        <taxon>Eubacteriales</taxon>
        <taxon>Oscillospiraceae</taxon>
        <taxon>Ructibacterium</taxon>
    </lineage>
</organism>
<evidence type="ECO:0000256" key="5">
    <source>
        <dbReference type="ARBA" id="ARBA00022723"/>
    </source>
</evidence>
<gene>
    <name evidence="10" type="ORF">INF28_03825</name>
</gene>
<name>A0A9D5LZW7_9FIRM</name>
<keyword evidence="4" id="KW-0949">S-adenosyl-L-methionine</keyword>
<evidence type="ECO:0000256" key="3">
    <source>
        <dbReference type="ARBA" id="ARBA00022485"/>
    </source>
</evidence>
<dbReference type="InterPro" id="IPR012839">
    <property type="entry name" value="Organic_radical_activase"/>
</dbReference>
<dbReference type="EMBL" id="JADCKB010000006">
    <property type="protein sequence ID" value="MBE5039591.1"/>
    <property type="molecule type" value="Genomic_DNA"/>
</dbReference>
<dbReference type="SUPFAM" id="SSF102114">
    <property type="entry name" value="Radical SAM enzymes"/>
    <property type="match status" value="1"/>
</dbReference>
<keyword evidence="11" id="KW-1185">Reference proteome</keyword>
<dbReference type="InterPro" id="IPR034457">
    <property type="entry name" value="Organic_radical-activating"/>
</dbReference>
<keyword evidence="7" id="KW-0408">Iron</keyword>
<dbReference type="SFLD" id="SFLDG01066">
    <property type="entry name" value="organic_radical-activating_enz"/>
    <property type="match status" value="1"/>
</dbReference>
<dbReference type="SUPFAM" id="SSF54862">
    <property type="entry name" value="4Fe-4S ferredoxins"/>
    <property type="match status" value="1"/>
</dbReference>
<proteinExistence type="inferred from homology"/>
<dbReference type="Gene3D" id="3.20.20.70">
    <property type="entry name" value="Aldolase class I"/>
    <property type="match status" value="1"/>
</dbReference>
<dbReference type="InterPro" id="IPR001989">
    <property type="entry name" value="Radical_activat_CS"/>
</dbReference>
<sequence length="272" mass="30316">MNGTIFDIKEFSIHDGPGARITVFLKGCPLRCQWCHNPEGLLPTPQLMVKESLCTHCNRCFVSCKHEECKPFHRCAHACPNGCLSISGESISSFRLAERLNENAILLKSLNGGITFSGGEPLMQADFVCETADQLPALHKAIQTSGYADPKVYQKVVAKMDYVMQDIKLISEQGHLKYTGASNAKILKNIDWLLHSGKEYVFRIPLIPDITDTEENLTAISQLIGEASAELMPYNFLAGAKYQMLGMTFPLADHPNRKEDFTKFFQNAKLIS</sequence>
<evidence type="ECO:0000256" key="7">
    <source>
        <dbReference type="ARBA" id="ARBA00023004"/>
    </source>
</evidence>
<comment type="similarity">
    <text evidence="2">Belongs to the organic radical-activating enzymes family.</text>
</comment>
<evidence type="ECO:0000256" key="2">
    <source>
        <dbReference type="ARBA" id="ARBA00009777"/>
    </source>
</evidence>
<dbReference type="InterPro" id="IPR040074">
    <property type="entry name" value="BssD/PflA/YjjW"/>
</dbReference>
<feature type="domain" description="Radical SAM core" evidence="9">
    <location>
        <begin position="14"/>
        <end position="272"/>
    </location>
</feature>